<dbReference type="RefSeq" id="WP_183622203.1">
    <property type="nucleotide sequence ID" value="NZ_JACIDX010000001.1"/>
</dbReference>
<dbReference type="AlphaFoldDB" id="A0A7W6CGV6"/>
<evidence type="ECO:0008006" key="4">
    <source>
        <dbReference type="Google" id="ProtNLM"/>
    </source>
</evidence>
<name>A0A7W6CGV6_9SPHN</name>
<evidence type="ECO:0000313" key="2">
    <source>
        <dbReference type="EMBL" id="MBB3953525.1"/>
    </source>
</evidence>
<dbReference type="Proteomes" id="UP000548867">
    <property type="component" value="Unassembled WGS sequence"/>
</dbReference>
<protein>
    <recommendedName>
        <fullName evidence="4">RND efflux pump membrane fusion protein barrel-sandwich domain-containing protein</fullName>
    </recommendedName>
</protein>
<proteinExistence type="predicted"/>
<sequence>MKQPLAVAGYILGGALAGAALLHFASGASVPDDDDAPKKEAAEPAEADGALHADAEKLGLQLAPLSATTISAGQQGYARAIDLSPLAAIGAEITAAQAAVAASGAEAARLNDLAAQDGNASRREAQAAGAQATSDKARLTLACQRVALEFGAGLARLGCNAIPGLARQAAAGTRAVIRIDMPAGPPPTGAMVEVGEGAQAKRLRVLGPAVGGDAQLQTAGVLAIAEGTASVGRVLPARMGAAAGQAGVLVPRAALVRSDGALFVYRARGKDGFERIALTGAVAGDAGWAVPVGALHVGDRIVVEGAGTLLGLEHAAPAGGDD</sequence>
<keyword evidence="1" id="KW-0732">Signal</keyword>
<gene>
    <name evidence="2" type="ORF">GGR38_000437</name>
</gene>
<organism evidence="2 3">
    <name type="scientific">Novosphingobium sediminicola</name>
    <dbReference type="NCBI Taxonomy" id="563162"/>
    <lineage>
        <taxon>Bacteria</taxon>
        <taxon>Pseudomonadati</taxon>
        <taxon>Pseudomonadota</taxon>
        <taxon>Alphaproteobacteria</taxon>
        <taxon>Sphingomonadales</taxon>
        <taxon>Sphingomonadaceae</taxon>
        <taxon>Novosphingobium</taxon>
    </lineage>
</organism>
<feature type="signal peptide" evidence="1">
    <location>
        <begin position="1"/>
        <end position="19"/>
    </location>
</feature>
<reference evidence="2 3" key="1">
    <citation type="submission" date="2020-08" db="EMBL/GenBank/DDBJ databases">
        <title>Genomic Encyclopedia of Type Strains, Phase IV (KMG-IV): sequencing the most valuable type-strain genomes for metagenomic binning, comparative biology and taxonomic classification.</title>
        <authorList>
            <person name="Goeker M."/>
        </authorList>
    </citation>
    <scope>NUCLEOTIDE SEQUENCE [LARGE SCALE GENOMIC DNA]</scope>
    <source>
        <strain evidence="2 3">DSM 27057</strain>
    </source>
</reference>
<accession>A0A7W6CGV6</accession>
<evidence type="ECO:0000313" key="3">
    <source>
        <dbReference type="Proteomes" id="UP000548867"/>
    </source>
</evidence>
<feature type="chain" id="PRO_5030994079" description="RND efflux pump membrane fusion protein barrel-sandwich domain-containing protein" evidence="1">
    <location>
        <begin position="20"/>
        <end position="322"/>
    </location>
</feature>
<evidence type="ECO:0000256" key="1">
    <source>
        <dbReference type="SAM" id="SignalP"/>
    </source>
</evidence>
<comment type="caution">
    <text evidence="2">The sequence shown here is derived from an EMBL/GenBank/DDBJ whole genome shotgun (WGS) entry which is preliminary data.</text>
</comment>
<keyword evidence="3" id="KW-1185">Reference proteome</keyword>
<dbReference type="EMBL" id="JACIDX010000001">
    <property type="protein sequence ID" value="MBB3953525.1"/>
    <property type="molecule type" value="Genomic_DNA"/>
</dbReference>